<dbReference type="PANTHER" id="PTHR40202">
    <property type="match status" value="1"/>
</dbReference>
<dbReference type="InterPro" id="IPR006675">
    <property type="entry name" value="HDIG_dom"/>
</dbReference>
<name>A0A8H7PXD3_MORIS</name>
<sequence length="220" mass="24234">MSSEQQDCEKIVDTVFQVLIDGSKQGYIGEAISQLEHSLQAAAGGRQANADDETVLAALLHDIGQFATGAEQKQMLCDAAELSNPDGTSTGNTGEKLSVGVTGHERIGAEYLRRLGFSEKVAQLVESHVSVKRYLTGKDPEYYAGLSNASKLSLKYQGGPYNQEQIKEFEKDPLYELKIQVRRWDDSAKIVGWEVPDLESYRPMAMNHLLAQRKQQGVVA</sequence>
<evidence type="ECO:0000313" key="2">
    <source>
        <dbReference type="EMBL" id="KAG2182027.1"/>
    </source>
</evidence>
<dbReference type="OrthoDB" id="445007at2759"/>
<dbReference type="NCBIfam" id="TIGR00277">
    <property type="entry name" value="HDIG"/>
    <property type="match status" value="1"/>
</dbReference>
<dbReference type="EMBL" id="JAEPQZ010000004">
    <property type="protein sequence ID" value="KAG2182027.1"/>
    <property type="molecule type" value="Genomic_DNA"/>
</dbReference>
<evidence type="ECO:0000313" key="3">
    <source>
        <dbReference type="Proteomes" id="UP000654370"/>
    </source>
</evidence>
<feature type="domain" description="HD" evidence="1">
    <location>
        <begin position="35"/>
        <end position="133"/>
    </location>
</feature>
<dbReference type="PANTHER" id="PTHR40202:SF1">
    <property type="entry name" value="HD DOMAIN-CONTAINING PROTEIN"/>
    <property type="match status" value="1"/>
</dbReference>
<dbReference type="Proteomes" id="UP000654370">
    <property type="component" value="Unassembled WGS sequence"/>
</dbReference>
<dbReference type="CDD" id="cd00077">
    <property type="entry name" value="HDc"/>
    <property type="match status" value="1"/>
</dbReference>
<dbReference type="InterPro" id="IPR052567">
    <property type="entry name" value="OP_Dioxygenase"/>
</dbReference>
<gene>
    <name evidence="2" type="ORF">INT43_006953</name>
</gene>
<dbReference type="AlphaFoldDB" id="A0A8H7PXD3"/>
<dbReference type="SUPFAM" id="SSF109604">
    <property type="entry name" value="HD-domain/PDEase-like"/>
    <property type="match status" value="1"/>
</dbReference>
<dbReference type="InterPro" id="IPR003607">
    <property type="entry name" value="HD/PDEase_dom"/>
</dbReference>
<proteinExistence type="predicted"/>
<organism evidence="2 3">
    <name type="scientific">Mortierella isabellina</name>
    <name type="common">Filamentous fungus</name>
    <name type="synonym">Umbelopsis isabellina</name>
    <dbReference type="NCBI Taxonomy" id="91625"/>
    <lineage>
        <taxon>Eukaryota</taxon>
        <taxon>Fungi</taxon>
        <taxon>Fungi incertae sedis</taxon>
        <taxon>Mucoromycota</taxon>
        <taxon>Mucoromycotina</taxon>
        <taxon>Umbelopsidomycetes</taxon>
        <taxon>Umbelopsidales</taxon>
        <taxon>Umbelopsidaceae</taxon>
        <taxon>Umbelopsis</taxon>
    </lineage>
</organism>
<dbReference type="InterPro" id="IPR006674">
    <property type="entry name" value="HD_domain"/>
</dbReference>
<keyword evidence="3" id="KW-1185">Reference proteome</keyword>
<dbReference type="Pfam" id="PF01966">
    <property type="entry name" value="HD"/>
    <property type="match status" value="1"/>
</dbReference>
<evidence type="ECO:0000259" key="1">
    <source>
        <dbReference type="Pfam" id="PF01966"/>
    </source>
</evidence>
<comment type="caution">
    <text evidence="2">The sequence shown here is derived from an EMBL/GenBank/DDBJ whole genome shotgun (WGS) entry which is preliminary data.</text>
</comment>
<reference evidence="2" key="1">
    <citation type="submission" date="2020-12" db="EMBL/GenBank/DDBJ databases">
        <title>Metabolic potential, ecology and presence of endohyphal bacteria is reflected in genomic diversity of Mucoromycotina.</title>
        <authorList>
            <person name="Muszewska A."/>
            <person name="Okrasinska A."/>
            <person name="Steczkiewicz K."/>
            <person name="Drgas O."/>
            <person name="Orlowska M."/>
            <person name="Perlinska-Lenart U."/>
            <person name="Aleksandrzak-Piekarczyk T."/>
            <person name="Szatraj K."/>
            <person name="Zielenkiewicz U."/>
            <person name="Pilsyk S."/>
            <person name="Malc E."/>
            <person name="Mieczkowski P."/>
            <person name="Kruszewska J.S."/>
            <person name="Biernat P."/>
            <person name="Pawlowska J."/>
        </authorList>
    </citation>
    <scope>NUCLEOTIDE SEQUENCE</scope>
    <source>
        <strain evidence="2">WA0000067209</strain>
    </source>
</reference>
<protein>
    <recommendedName>
        <fullName evidence="1">HD domain-containing protein</fullName>
    </recommendedName>
</protein>
<dbReference type="Gene3D" id="1.10.3210.10">
    <property type="entry name" value="Hypothetical protein af1432"/>
    <property type="match status" value="1"/>
</dbReference>
<accession>A0A8H7PXD3</accession>